<comment type="similarity">
    <text evidence="3">Belongs to the serpin family.</text>
</comment>
<dbReference type="InterPro" id="IPR042178">
    <property type="entry name" value="Serpin_sf_1"/>
</dbReference>
<keyword evidence="4" id="KW-0732">Signal</keyword>
<reference evidence="7" key="1">
    <citation type="submission" date="2015-11" db="EMBL/GenBank/DDBJ databases">
        <title>De novo transcriptome assembly of four potential Pierce s Disease insect vectors from Arizona vineyards.</title>
        <authorList>
            <person name="Tassone E.E."/>
        </authorList>
    </citation>
    <scope>NUCLEOTIDE SEQUENCE</scope>
</reference>
<evidence type="ECO:0000256" key="3">
    <source>
        <dbReference type="RuleBase" id="RU000411"/>
    </source>
</evidence>
<dbReference type="EMBL" id="GEBQ01001659">
    <property type="protein sequence ID" value="JAT38318.1"/>
    <property type="molecule type" value="Transcribed_RNA"/>
</dbReference>
<dbReference type="Pfam" id="PF00079">
    <property type="entry name" value="Serpin"/>
    <property type="match status" value="1"/>
</dbReference>
<dbReference type="PANTHER" id="PTHR11461">
    <property type="entry name" value="SERINE PROTEASE INHIBITOR, SERPIN"/>
    <property type="match status" value="1"/>
</dbReference>
<dbReference type="InterPro" id="IPR000215">
    <property type="entry name" value="Serpin_fam"/>
</dbReference>
<keyword evidence="2" id="KW-0722">Serine protease inhibitor</keyword>
<feature type="domain" description="Serpin" evidence="5">
    <location>
        <begin position="46"/>
        <end position="409"/>
    </location>
</feature>
<gene>
    <name evidence="7" type="ORF">g.44529</name>
    <name evidence="6" type="ORF">g.44530</name>
</gene>
<proteinExistence type="inferred from homology"/>
<dbReference type="Gene3D" id="3.30.497.10">
    <property type="entry name" value="Antithrombin, subunit I, domain 2"/>
    <property type="match status" value="1"/>
</dbReference>
<accession>A0A1B6MQX2</accession>
<organism evidence="7">
    <name type="scientific">Graphocephala atropunctata</name>
    <dbReference type="NCBI Taxonomy" id="36148"/>
    <lineage>
        <taxon>Eukaryota</taxon>
        <taxon>Metazoa</taxon>
        <taxon>Ecdysozoa</taxon>
        <taxon>Arthropoda</taxon>
        <taxon>Hexapoda</taxon>
        <taxon>Insecta</taxon>
        <taxon>Pterygota</taxon>
        <taxon>Neoptera</taxon>
        <taxon>Paraneoptera</taxon>
        <taxon>Hemiptera</taxon>
        <taxon>Auchenorrhyncha</taxon>
        <taxon>Membracoidea</taxon>
        <taxon>Cicadellidae</taxon>
        <taxon>Cicadellinae</taxon>
        <taxon>Cicadellini</taxon>
        <taxon>Graphocephala</taxon>
    </lineage>
</organism>
<feature type="chain" id="PRO_5008588436" description="Serpin domain-containing protein" evidence="4">
    <location>
        <begin position="18"/>
        <end position="409"/>
    </location>
</feature>
<dbReference type="SMART" id="SM00093">
    <property type="entry name" value="SERPIN"/>
    <property type="match status" value="1"/>
</dbReference>
<dbReference type="InterPro" id="IPR042185">
    <property type="entry name" value="Serpin_sf_2"/>
</dbReference>
<feature type="signal peptide" evidence="4">
    <location>
        <begin position="1"/>
        <end position="17"/>
    </location>
</feature>
<evidence type="ECO:0000313" key="7">
    <source>
        <dbReference type="EMBL" id="JAT38318.1"/>
    </source>
</evidence>
<keyword evidence="1" id="KW-0646">Protease inhibitor</keyword>
<dbReference type="GO" id="GO:0005615">
    <property type="term" value="C:extracellular space"/>
    <property type="evidence" value="ECO:0007669"/>
    <property type="project" value="InterPro"/>
</dbReference>
<protein>
    <recommendedName>
        <fullName evidence="5">Serpin domain-containing protein</fullName>
    </recommendedName>
</protein>
<dbReference type="GO" id="GO:0004867">
    <property type="term" value="F:serine-type endopeptidase inhibitor activity"/>
    <property type="evidence" value="ECO:0007669"/>
    <property type="project" value="UniProtKB-KW"/>
</dbReference>
<dbReference type="AlphaFoldDB" id="A0A1B6MQX2"/>
<dbReference type="SUPFAM" id="SSF56574">
    <property type="entry name" value="Serpins"/>
    <property type="match status" value="1"/>
</dbReference>
<dbReference type="InterPro" id="IPR023795">
    <property type="entry name" value="Serpin_CS"/>
</dbReference>
<name>A0A1B6MQX2_9HEMI</name>
<dbReference type="Gene3D" id="2.30.39.10">
    <property type="entry name" value="Alpha-1-antitrypsin, domain 1"/>
    <property type="match status" value="1"/>
</dbReference>
<evidence type="ECO:0000256" key="4">
    <source>
        <dbReference type="SAM" id="SignalP"/>
    </source>
</evidence>
<evidence type="ECO:0000259" key="5">
    <source>
        <dbReference type="SMART" id="SM00093"/>
    </source>
</evidence>
<evidence type="ECO:0000313" key="6">
    <source>
        <dbReference type="EMBL" id="JAT12262.1"/>
    </source>
</evidence>
<dbReference type="EMBL" id="GEBQ01027715">
    <property type="protein sequence ID" value="JAT12262.1"/>
    <property type="molecule type" value="Transcribed_RNA"/>
</dbReference>
<evidence type="ECO:0000256" key="1">
    <source>
        <dbReference type="ARBA" id="ARBA00022690"/>
    </source>
</evidence>
<dbReference type="InterPro" id="IPR036186">
    <property type="entry name" value="Serpin_sf"/>
</dbReference>
<dbReference type="InterPro" id="IPR023796">
    <property type="entry name" value="Serpin_dom"/>
</dbReference>
<dbReference type="PROSITE" id="PS00284">
    <property type="entry name" value="SERPIN"/>
    <property type="match status" value="1"/>
</dbReference>
<dbReference type="PANTHER" id="PTHR11461:SF278">
    <property type="entry name" value="SERINE PROTEASE INHIBITOR 88EA"/>
    <property type="match status" value="1"/>
</dbReference>
<sequence>MFLALLLLSVLVPLSTPQCLTPTDRIRPVSTEAHQELLQGERHFSAKLLQTIGNLNPDNNVFISPSSIYKTMLLAYFMSANHTESALQKSLYLPENKDKLDLMGAYNLEKYYQKLRSIQKDYQLSSANRIYVDKHVPVKYCMRMLFTDELVQANFTMNHINVLRKINQWVASQTRKVINNFLSEDSINSQTQLVLANAAYFKGKWEKEFPTEDTAEQKFYLNSGTTVPVTMMYQENKFRMIRNAELGIEVLELPYSGNDISMFILLPTKTSPSAVPQLLKLLSYETLQKTLVATSSRTPYKISVTIPKFTVEQTTELTPILESMGVGDIFEPTANLGTLTGSPVGVSFSDAIHKAKIQVDEKGTEAAAATALVSARIGSESFIVDHPFVYFLYDKIANIILFCGIYNSP</sequence>
<evidence type="ECO:0000256" key="2">
    <source>
        <dbReference type="ARBA" id="ARBA00022900"/>
    </source>
</evidence>
<dbReference type="CDD" id="cd19594">
    <property type="entry name" value="serpin_crustaceans_chelicerates_insects"/>
    <property type="match status" value="1"/>
</dbReference>